<protein>
    <submittedName>
        <fullName evidence="1">Uncharacterized protein</fullName>
    </submittedName>
</protein>
<dbReference type="Proteomes" id="UP001054252">
    <property type="component" value="Unassembled WGS sequence"/>
</dbReference>
<accession>A0AAV5M526</accession>
<organism evidence="1 2">
    <name type="scientific">Rubroshorea leprosula</name>
    <dbReference type="NCBI Taxonomy" id="152421"/>
    <lineage>
        <taxon>Eukaryota</taxon>
        <taxon>Viridiplantae</taxon>
        <taxon>Streptophyta</taxon>
        <taxon>Embryophyta</taxon>
        <taxon>Tracheophyta</taxon>
        <taxon>Spermatophyta</taxon>
        <taxon>Magnoliopsida</taxon>
        <taxon>eudicotyledons</taxon>
        <taxon>Gunneridae</taxon>
        <taxon>Pentapetalae</taxon>
        <taxon>rosids</taxon>
        <taxon>malvids</taxon>
        <taxon>Malvales</taxon>
        <taxon>Dipterocarpaceae</taxon>
        <taxon>Rubroshorea</taxon>
    </lineage>
</organism>
<proteinExistence type="predicted"/>
<comment type="caution">
    <text evidence="1">The sequence shown here is derived from an EMBL/GenBank/DDBJ whole genome shotgun (WGS) entry which is preliminary data.</text>
</comment>
<reference evidence="1 2" key="1">
    <citation type="journal article" date="2021" name="Commun. Biol.">
        <title>The genome of Shorea leprosula (Dipterocarpaceae) highlights the ecological relevance of drought in aseasonal tropical rainforests.</title>
        <authorList>
            <person name="Ng K.K.S."/>
            <person name="Kobayashi M.J."/>
            <person name="Fawcett J.A."/>
            <person name="Hatakeyama M."/>
            <person name="Paape T."/>
            <person name="Ng C.H."/>
            <person name="Ang C.C."/>
            <person name="Tnah L.H."/>
            <person name="Lee C.T."/>
            <person name="Nishiyama T."/>
            <person name="Sese J."/>
            <person name="O'Brien M.J."/>
            <person name="Copetti D."/>
            <person name="Mohd Noor M.I."/>
            <person name="Ong R.C."/>
            <person name="Putra M."/>
            <person name="Sireger I.Z."/>
            <person name="Indrioko S."/>
            <person name="Kosugi Y."/>
            <person name="Izuno A."/>
            <person name="Isagi Y."/>
            <person name="Lee S.L."/>
            <person name="Shimizu K.K."/>
        </authorList>
    </citation>
    <scope>NUCLEOTIDE SEQUENCE [LARGE SCALE GENOMIC DNA]</scope>
    <source>
        <strain evidence="1">214</strain>
    </source>
</reference>
<keyword evidence="2" id="KW-1185">Reference proteome</keyword>
<dbReference type="AlphaFoldDB" id="A0AAV5M526"/>
<sequence>MHPLICFFLGLLGDDDDDGGDGDNGYGKQRDLWFCPFPSISMVIEDGDGGGGCDDDEEMQGDGLDLQKREESREKKRWVLGELDLGSPEPRFSLRTQTWVLQESPVWVLGEPKSRIRMEVRRKMDLVRTEMVRSVHASLFNTKLFEAGYKDLWMRQGKRPTEVAASKYQSIKDGRLERGSEKIQG</sequence>
<evidence type="ECO:0000313" key="2">
    <source>
        <dbReference type="Proteomes" id="UP001054252"/>
    </source>
</evidence>
<name>A0AAV5M526_9ROSI</name>
<dbReference type="EMBL" id="BPVZ01000172">
    <property type="protein sequence ID" value="GKV43747.1"/>
    <property type="molecule type" value="Genomic_DNA"/>
</dbReference>
<evidence type="ECO:0000313" key="1">
    <source>
        <dbReference type="EMBL" id="GKV43747.1"/>
    </source>
</evidence>
<gene>
    <name evidence="1" type="ORF">SLEP1_g50999</name>
</gene>